<protein>
    <recommendedName>
        <fullName evidence="3">2',3'-cyclic-nucleotide 2'-phosphodiesterase</fullName>
    </recommendedName>
</protein>
<evidence type="ECO:0008006" key="3">
    <source>
        <dbReference type="Google" id="ProtNLM"/>
    </source>
</evidence>
<dbReference type="InterPro" id="IPR029052">
    <property type="entry name" value="Metallo-depent_PP-like"/>
</dbReference>
<dbReference type="SUPFAM" id="SSF56300">
    <property type="entry name" value="Metallo-dependent phosphatases"/>
    <property type="match status" value="1"/>
</dbReference>
<organism evidence="1 2">
    <name type="scientific">Xylanibacter brevis</name>
    <dbReference type="NCBI Taxonomy" id="83231"/>
    <lineage>
        <taxon>Bacteria</taxon>
        <taxon>Pseudomonadati</taxon>
        <taxon>Bacteroidota</taxon>
        <taxon>Bacteroidia</taxon>
        <taxon>Bacteroidales</taxon>
        <taxon>Prevotellaceae</taxon>
        <taxon>Xylanibacter</taxon>
    </lineage>
</organism>
<dbReference type="Proteomes" id="UP001200470">
    <property type="component" value="Unassembled WGS sequence"/>
</dbReference>
<accession>A0ABS9CIY4</accession>
<comment type="caution">
    <text evidence="1">The sequence shown here is derived from an EMBL/GenBank/DDBJ whole genome shotgun (WGS) entry which is preliminary data.</text>
</comment>
<sequence>MAKKTETITLRILATTDVHGAFFPYNFIERKPMHGSLARVSTYINEQRKDFGDKLILLENGDILQGQPTCYYLTQMIEKQGTVEALALNNWRFVPEEWTKPAIERDRRLIFKED</sequence>
<evidence type="ECO:0000313" key="2">
    <source>
        <dbReference type="Proteomes" id="UP001200470"/>
    </source>
</evidence>
<dbReference type="RefSeq" id="WP_420794346.1">
    <property type="nucleotide sequence ID" value="NZ_JADYTN010000019.1"/>
</dbReference>
<gene>
    <name evidence="1" type="ORF">I6E12_08970</name>
</gene>
<dbReference type="EMBL" id="JADYTN010000019">
    <property type="protein sequence ID" value="MCF2564243.1"/>
    <property type="molecule type" value="Genomic_DNA"/>
</dbReference>
<proteinExistence type="predicted"/>
<keyword evidence="2" id="KW-1185">Reference proteome</keyword>
<reference evidence="1 2" key="1">
    <citation type="submission" date="2020-12" db="EMBL/GenBank/DDBJ databases">
        <title>Whole genome sequences of gut porcine anaerobes.</title>
        <authorList>
            <person name="Kubasova T."/>
            <person name="Jahodarova E."/>
            <person name="Rychlik I."/>
        </authorList>
    </citation>
    <scope>NUCLEOTIDE SEQUENCE [LARGE SCALE GENOMIC DNA]</scope>
    <source>
        <strain evidence="1 2">An925</strain>
    </source>
</reference>
<name>A0ABS9CIY4_9BACT</name>
<dbReference type="Gene3D" id="3.60.21.10">
    <property type="match status" value="1"/>
</dbReference>
<evidence type="ECO:0000313" key="1">
    <source>
        <dbReference type="EMBL" id="MCF2564243.1"/>
    </source>
</evidence>